<accession>A0A8S5S888</accession>
<dbReference type="Gene3D" id="1.10.10.10">
    <property type="entry name" value="Winged helix-like DNA-binding domain superfamily/Winged helix DNA-binding domain"/>
    <property type="match status" value="1"/>
</dbReference>
<dbReference type="InterPro" id="IPR013324">
    <property type="entry name" value="RNA_pol_sigma_r3/r4-like"/>
</dbReference>
<organism evidence="1">
    <name type="scientific">Siphoviridae sp. ctBAZ2</name>
    <dbReference type="NCBI Taxonomy" id="2827801"/>
    <lineage>
        <taxon>Viruses</taxon>
        <taxon>Duplodnaviria</taxon>
        <taxon>Heunggongvirae</taxon>
        <taxon>Uroviricota</taxon>
        <taxon>Caudoviricetes</taxon>
    </lineage>
</organism>
<dbReference type="InterPro" id="IPR036388">
    <property type="entry name" value="WH-like_DNA-bd_sf"/>
</dbReference>
<protein>
    <submittedName>
        <fullName evidence="1">Sigma70</fullName>
    </submittedName>
</protein>
<proteinExistence type="predicted"/>
<dbReference type="EMBL" id="BK032547">
    <property type="protein sequence ID" value="DAF46914.1"/>
    <property type="molecule type" value="Genomic_DNA"/>
</dbReference>
<evidence type="ECO:0000313" key="1">
    <source>
        <dbReference type="EMBL" id="DAF46914.1"/>
    </source>
</evidence>
<dbReference type="SUPFAM" id="SSF88659">
    <property type="entry name" value="Sigma3 and sigma4 domains of RNA polymerase sigma factors"/>
    <property type="match status" value="1"/>
</dbReference>
<reference evidence="1" key="1">
    <citation type="journal article" date="2021" name="Proc. Natl. Acad. Sci. U.S.A.">
        <title>A Catalog of Tens of Thousands of Viruses from Human Metagenomes Reveals Hidden Associations with Chronic Diseases.</title>
        <authorList>
            <person name="Tisza M.J."/>
            <person name="Buck C.B."/>
        </authorList>
    </citation>
    <scope>NUCLEOTIDE SEQUENCE</scope>
    <source>
        <strain evidence="1">CtBAZ2</strain>
    </source>
</reference>
<sequence length="122" mass="14551">MTAEEVRTYLKSYRNLKDKADYLQNKLINVKAISYRDSPTGSYSEPKTQNDYIMMKDRCLEEMALIRQNIDKLDDINHRDVLFYRYIELMSIYDTADMLHVSQRTAEKYIHDAIEKMIVILD</sequence>
<name>A0A8S5S888_9CAUD</name>